<feature type="compositionally biased region" description="Polar residues" evidence="1">
    <location>
        <begin position="31"/>
        <end position="52"/>
    </location>
</feature>
<protein>
    <submittedName>
        <fullName evidence="3">Uncharacterized protein</fullName>
    </submittedName>
</protein>
<feature type="transmembrane region" description="Helical" evidence="2">
    <location>
        <begin position="273"/>
        <end position="292"/>
    </location>
</feature>
<keyword evidence="2" id="KW-0812">Transmembrane</keyword>
<keyword evidence="2" id="KW-0472">Membrane</keyword>
<dbReference type="Proteomes" id="UP001610444">
    <property type="component" value="Unassembled WGS sequence"/>
</dbReference>
<proteinExistence type="predicted"/>
<evidence type="ECO:0000313" key="4">
    <source>
        <dbReference type="Proteomes" id="UP001610444"/>
    </source>
</evidence>
<reference evidence="3 4" key="1">
    <citation type="submission" date="2024-07" db="EMBL/GenBank/DDBJ databases">
        <title>Section-level genome sequencing and comparative genomics of Aspergillus sections Usti and Cavernicolus.</title>
        <authorList>
            <consortium name="Lawrence Berkeley National Laboratory"/>
            <person name="Nybo J.L."/>
            <person name="Vesth T.C."/>
            <person name="Theobald S."/>
            <person name="Frisvad J.C."/>
            <person name="Larsen T.O."/>
            <person name="Kjaerboelling I."/>
            <person name="Rothschild-Mancinelli K."/>
            <person name="Lyhne E.K."/>
            <person name="Kogle M.E."/>
            <person name="Barry K."/>
            <person name="Clum A."/>
            <person name="Na H."/>
            <person name="Ledsgaard L."/>
            <person name="Lin J."/>
            <person name="Lipzen A."/>
            <person name="Kuo A."/>
            <person name="Riley R."/>
            <person name="Mondo S."/>
            <person name="LaButti K."/>
            <person name="Haridas S."/>
            <person name="Pangalinan J."/>
            <person name="Salamov A.A."/>
            <person name="Simmons B.A."/>
            <person name="Magnuson J.K."/>
            <person name="Chen J."/>
            <person name="Drula E."/>
            <person name="Henrissat B."/>
            <person name="Wiebenga A."/>
            <person name="Lubbers R.J."/>
            <person name="Gomes A.C."/>
            <person name="Macurrencykelacurrency M.R."/>
            <person name="Stajich J."/>
            <person name="Grigoriev I.V."/>
            <person name="Mortensen U.H."/>
            <person name="De vries R.P."/>
            <person name="Baker S.E."/>
            <person name="Andersen M.R."/>
        </authorList>
    </citation>
    <scope>NUCLEOTIDE SEQUENCE [LARGE SCALE GENOMIC DNA]</scope>
    <source>
        <strain evidence="3 4">CBS 756.74</strain>
    </source>
</reference>
<keyword evidence="2" id="KW-1133">Transmembrane helix</keyword>
<keyword evidence="4" id="KW-1185">Reference proteome</keyword>
<sequence length="298" mass="33711">MFRNEPVTLSTTISSAAAQKYIPSINAMATLSSRPRHPTSGSNGQSSNPAQSQHHRIGSIVSQQAQIAALDPVNGTQSWVLFGVQGARRTLAPAQILINGQSTDHSFFQELRKCYHTNRGRVRLWFSIWRLDFCEVVKFNRLTVEHMVREHRDLPTDQDYLYNPRAGNEHAKNPPFSSHLFNALFYTCQQPCTWPIPHDCMPQPTRVVHIQRIPKRTRCFQGDQSSPIWGLEAKFAISFAYILMYHCVILAGPFVFFAIWLRYHPDNLQDASVPVTIVLGSLSLFWSGSGILTSRSSD</sequence>
<dbReference type="EMBL" id="JBFXLR010000110">
    <property type="protein sequence ID" value="KAL2836694.1"/>
    <property type="molecule type" value="Genomic_DNA"/>
</dbReference>
<feature type="region of interest" description="Disordered" evidence="1">
    <location>
        <begin position="31"/>
        <end position="57"/>
    </location>
</feature>
<comment type="caution">
    <text evidence="3">The sequence shown here is derived from an EMBL/GenBank/DDBJ whole genome shotgun (WGS) entry which is preliminary data.</text>
</comment>
<accession>A0ABR4J9F7</accession>
<gene>
    <name evidence="3" type="ORF">BJX68DRAFT_259827</name>
</gene>
<dbReference type="GeneID" id="98158936"/>
<organism evidence="3 4">
    <name type="scientific">Aspergillus pseudodeflectus</name>
    <dbReference type="NCBI Taxonomy" id="176178"/>
    <lineage>
        <taxon>Eukaryota</taxon>
        <taxon>Fungi</taxon>
        <taxon>Dikarya</taxon>
        <taxon>Ascomycota</taxon>
        <taxon>Pezizomycotina</taxon>
        <taxon>Eurotiomycetes</taxon>
        <taxon>Eurotiomycetidae</taxon>
        <taxon>Eurotiales</taxon>
        <taxon>Aspergillaceae</taxon>
        <taxon>Aspergillus</taxon>
        <taxon>Aspergillus subgen. Nidulantes</taxon>
    </lineage>
</organism>
<feature type="transmembrane region" description="Helical" evidence="2">
    <location>
        <begin position="239"/>
        <end position="261"/>
    </location>
</feature>
<name>A0ABR4J9F7_9EURO</name>
<evidence type="ECO:0000313" key="3">
    <source>
        <dbReference type="EMBL" id="KAL2836694.1"/>
    </source>
</evidence>
<evidence type="ECO:0000256" key="2">
    <source>
        <dbReference type="SAM" id="Phobius"/>
    </source>
</evidence>
<dbReference type="RefSeq" id="XP_070892195.1">
    <property type="nucleotide sequence ID" value="XM_071043772.1"/>
</dbReference>
<evidence type="ECO:0000256" key="1">
    <source>
        <dbReference type="SAM" id="MobiDB-lite"/>
    </source>
</evidence>